<dbReference type="Pfam" id="PF01607">
    <property type="entry name" value="CBM_14"/>
    <property type="match status" value="1"/>
</dbReference>
<dbReference type="InterPro" id="IPR036508">
    <property type="entry name" value="Chitin-bd_dom_sf"/>
</dbReference>
<feature type="domain" description="Chitin-binding type-2" evidence="2">
    <location>
        <begin position="39"/>
        <end position="101"/>
    </location>
</feature>
<comment type="caution">
    <text evidence="3">The sequence shown here is derived from an EMBL/GenBank/DDBJ whole genome shotgun (WGS) entry which is preliminary data.</text>
</comment>
<reference evidence="3" key="1">
    <citation type="submission" date="2022-07" db="EMBL/GenBank/DDBJ databases">
        <authorList>
            <person name="Trinca V."/>
            <person name="Uliana J.V.C."/>
            <person name="Torres T.T."/>
            <person name="Ward R.J."/>
            <person name="Monesi N."/>
        </authorList>
    </citation>
    <scope>NUCLEOTIDE SEQUENCE</scope>
    <source>
        <strain evidence="3">HSMRA1968</strain>
        <tissue evidence="3">Whole embryos</tissue>
    </source>
</reference>
<dbReference type="EMBL" id="WJQU01000003">
    <property type="protein sequence ID" value="KAJ6638947.1"/>
    <property type="molecule type" value="Genomic_DNA"/>
</dbReference>
<dbReference type="AlphaFoldDB" id="A0A9Q0MVT7"/>
<dbReference type="Gene3D" id="2.170.140.10">
    <property type="entry name" value="Chitin binding domain"/>
    <property type="match status" value="1"/>
</dbReference>
<dbReference type="SUPFAM" id="SSF57625">
    <property type="entry name" value="Invertebrate chitin-binding proteins"/>
    <property type="match status" value="1"/>
</dbReference>
<keyword evidence="1" id="KW-1133">Transmembrane helix</keyword>
<evidence type="ECO:0000313" key="3">
    <source>
        <dbReference type="EMBL" id="KAJ6638947.1"/>
    </source>
</evidence>
<keyword evidence="1" id="KW-0472">Membrane</keyword>
<evidence type="ECO:0000259" key="2">
    <source>
        <dbReference type="PROSITE" id="PS50940"/>
    </source>
</evidence>
<feature type="non-terminal residue" evidence="3">
    <location>
        <position position="1"/>
    </location>
</feature>
<dbReference type="GO" id="GO:0005576">
    <property type="term" value="C:extracellular region"/>
    <property type="evidence" value="ECO:0007669"/>
    <property type="project" value="InterPro"/>
</dbReference>
<feature type="non-terminal residue" evidence="3">
    <location>
        <position position="125"/>
    </location>
</feature>
<dbReference type="GO" id="GO:0008061">
    <property type="term" value="F:chitin binding"/>
    <property type="evidence" value="ECO:0007669"/>
    <property type="project" value="InterPro"/>
</dbReference>
<evidence type="ECO:0000256" key="1">
    <source>
        <dbReference type="SAM" id="Phobius"/>
    </source>
</evidence>
<dbReference type="PROSITE" id="PS50940">
    <property type="entry name" value="CHIT_BIND_II"/>
    <property type="match status" value="1"/>
</dbReference>
<dbReference type="InterPro" id="IPR002557">
    <property type="entry name" value="Chitin-bd_dom"/>
</dbReference>
<gene>
    <name evidence="3" type="primary">CHIT_0</name>
    <name evidence="3" type="ORF">Bhyg_11685</name>
</gene>
<keyword evidence="4" id="KW-1185">Reference proteome</keyword>
<organism evidence="3 4">
    <name type="scientific">Pseudolycoriella hygida</name>
    <dbReference type="NCBI Taxonomy" id="35572"/>
    <lineage>
        <taxon>Eukaryota</taxon>
        <taxon>Metazoa</taxon>
        <taxon>Ecdysozoa</taxon>
        <taxon>Arthropoda</taxon>
        <taxon>Hexapoda</taxon>
        <taxon>Insecta</taxon>
        <taxon>Pterygota</taxon>
        <taxon>Neoptera</taxon>
        <taxon>Endopterygota</taxon>
        <taxon>Diptera</taxon>
        <taxon>Nematocera</taxon>
        <taxon>Sciaroidea</taxon>
        <taxon>Sciaridae</taxon>
        <taxon>Pseudolycoriella</taxon>
    </lineage>
</organism>
<keyword evidence="1" id="KW-0812">Transmembrane</keyword>
<dbReference type="OrthoDB" id="6020543at2759"/>
<name>A0A9Q0MVT7_9DIPT</name>
<protein>
    <submittedName>
        <fullName evidence="3">Endochitinase</fullName>
    </submittedName>
</protein>
<proteinExistence type="predicted"/>
<sequence>YFTTTTLDMATLMFKLVTVSLFACAVPILGQDYEGKKSSYHCLSAGFYADEQNCAIFYRCVDQGNNRFTAFEFKCGLGTVFSTELNVCVHPEDSGRPECNANFNEIDSNQNVGGMATPGEETTTS</sequence>
<feature type="transmembrane region" description="Helical" evidence="1">
    <location>
        <begin position="12"/>
        <end position="30"/>
    </location>
</feature>
<dbReference type="Proteomes" id="UP001151699">
    <property type="component" value="Chromosome X"/>
</dbReference>
<evidence type="ECO:0000313" key="4">
    <source>
        <dbReference type="Proteomes" id="UP001151699"/>
    </source>
</evidence>
<dbReference type="SMART" id="SM00494">
    <property type="entry name" value="ChtBD2"/>
    <property type="match status" value="1"/>
</dbReference>
<accession>A0A9Q0MVT7</accession>